<reference evidence="1 2" key="1">
    <citation type="submission" date="2020-10" db="EMBL/GenBank/DDBJ databases">
        <title>Connecting structure to function with the recovery of over 1000 high-quality activated sludge metagenome-assembled genomes encoding full-length rRNA genes using long-read sequencing.</title>
        <authorList>
            <person name="Singleton C.M."/>
            <person name="Petriglieri F."/>
            <person name="Kristensen J.M."/>
            <person name="Kirkegaard R.H."/>
            <person name="Michaelsen T.Y."/>
            <person name="Andersen M.H."/>
            <person name="Karst S.M."/>
            <person name="Dueholm M.S."/>
            <person name="Nielsen P.H."/>
            <person name="Albertsen M."/>
        </authorList>
    </citation>
    <scope>NUCLEOTIDE SEQUENCE [LARGE SCALE GENOMIC DNA]</scope>
    <source>
        <strain evidence="1">Ribe_18-Q3-R11-54_MAXAC.273</strain>
    </source>
</reference>
<gene>
    <name evidence="1" type="ORF">IPP15_20950</name>
</gene>
<evidence type="ECO:0000313" key="2">
    <source>
        <dbReference type="Proteomes" id="UP000808337"/>
    </source>
</evidence>
<dbReference type="NCBIfam" id="TIGR02436">
    <property type="entry name" value="four helix bundle protein"/>
    <property type="match status" value="1"/>
</dbReference>
<name>A0A9D7SX15_9BACT</name>
<dbReference type="InterPro" id="IPR012657">
    <property type="entry name" value="23S_rRNA-intervening_sequence"/>
</dbReference>
<dbReference type="EMBL" id="JADKGY010000031">
    <property type="protein sequence ID" value="MBK9984798.1"/>
    <property type="molecule type" value="Genomic_DNA"/>
</dbReference>
<dbReference type="Pfam" id="PF05635">
    <property type="entry name" value="23S_rRNA_IVP"/>
    <property type="match status" value="1"/>
</dbReference>
<dbReference type="PANTHER" id="PTHR38471:SF2">
    <property type="entry name" value="FOUR HELIX BUNDLE PROTEIN"/>
    <property type="match status" value="1"/>
</dbReference>
<dbReference type="Proteomes" id="UP000808337">
    <property type="component" value="Unassembled WGS sequence"/>
</dbReference>
<accession>A0A9D7SX15</accession>
<dbReference type="SUPFAM" id="SSF158446">
    <property type="entry name" value="IVS-encoded protein-like"/>
    <property type="match status" value="1"/>
</dbReference>
<dbReference type="PANTHER" id="PTHR38471">
    <property type="entry name" value="FOUR HELIX BUNDLE PROTEIN"/>
    <property type="match status" value="1"/>
</dbReference>
<dbReference type="InterPro" id="IPR036583">
    <property type="entry name" value="23S_rRNA_IVS_sf"/>
</dbReference>
<dbReference type="AlphaFoldDB" id="A0A9D7SX15"/>
<proteinExistence type="predicted"/>
<organism evidence="1 2">
    <name type="scientific">Candidatus Opimibacter skivensis</name>
    <dbReference type="NCBI Taxonomy" id="2982028"/>
    <lineage>
        <taxon>Bacteria</taxon>
        <taxon>Pseudomonadati</taxon>
        <taxon>Bacteroidota</taxon>
        <taxon>Saprospiria</taxon>
        <taxon>Saprospirales</taxon>
        <taxon>Saprospiraceae</taxon>
        <taxon>Candidatus Opimibacter</taxon>
    </lineage>
</organism>
<sequence>MGKNNLEERLINFAVAVIEIAENLKKSFVGTDLSGQLIRSATSAAQNYGEAQSPESRKDFIHKIKVVLKELRETKISLSIVHRTKLYSDDSKIQSVIDENNELIAIFVASTVTASKNMGLEDSKKYRR</sequence>
<protein>
    <submittedName>
        <fullName evidence="1">Four helix bundle protein</fullName>
    </submittedName>
</protein>
<dbReference type="PIRSF" id="PIRSF035652">
    <property type="entry name" value="CHP02436"/>
    <property type="match status" value="1"/>
</dbReference>
<dbReference type="Gene3D" id="1.20.1440.60">
    <property type="entry name" value="23S rRNA-intervening sequence"/>
    <property type="match status" value="1"/>
</dbReference>
<evidence type="ECO:0000313" key="1">
    <source>
        <dbReference type="EMBL" id="MBK9984798.1"/>
    </source>
</evidence>
<comment type="caution">
    <text evidence="1">The sequence shown here is derived from an EMBL/GenBank/DDBJ whole genome shotgun (WGS) entry which is preliminary data.</text>
</comment>